<dbReference type="AlphaFoldDB" id="A0A3B0M7T4"/>
<keyword evidence="2" id="KW-1185">Reference proteome</keyword>
<protein>
    <submittedName>
        <fullName evidence="1">Uncharacterized protein</fullName>
    </submittedName>
</protein>
<proteinExistence type="predicted"/>
<evidence type="ECO:0000313" key="1">
    <source>
        <dbReference type="EMBL" id="SUZ31972.1"/>
    </source>
</evidence>
<name>A0A3B0M7T4_9RHOB</name>
<sequence>MPFAKMSPNPALQQSYFRIQFAEPKQCSGQFEKVANLRRAVDGIKKERQSFLSQNDNLKLLNQGLLVSRLVKETCYSFLDLTGAIAGDVIEAFGGAKAKPYAAKIKLYATGGMAAIDMSEVLSERAFGRGSWGNVVETGIKSGVSMAGALANTPTQSAAAYLGTQGVNSYEIGKAGIQGNKKKAIRSTETLAFDNVLFLLEGIQNEVTGAGRERIRALKTATATVKASRRYSAALDDALSEYLETSELANTSRRTVLHSIDQTIQHVEKSLDKALSQYQQCINSSPF</sequence>
<dbReference type="RefSeq" id="WP_121094615.1">
    <property type="nucleotide sequence ID" value="NZ_UIHC01000013.1"/>
</dbReference>
<organism evidence="1 2">
    <name type="scientific">Roseinatronobacter ekhonensis</name>
    <dbReference type="NCBI Taxonomy" id="254356"/>
    <lineage>
        <taxon>Bacteria</taxon>
        <taxon>Pseudomonadati</taxon>
        <taxon>Pseudomonadota</taxon>
        <taxon>Alphaproteobacteria</taxon>
        <taxon>Rhodobacterales</taxon>
        <taxon>Paracoccaceae</taxon>
        <taxon>Roseinatronobacter</taxon>
    </lineage>
</organism>
<dbReference type="Proteomes" id="UP000272908">
    <property type="component" value="Unassembled WGS sequence"/>
</dbReference>
<evidence type="ECO:0000313" key="2">
    <source>
        <dbReference type="Proteomes" id="UP000272908"/>
    </source>
</evidence>
<accession>A0A3B0M7T4</accession>
<dbReference type="OrthoDB" id="9833204at2"/>
<gene>
    <name evidence="1" type="ORF">ROE7235_01723</name>
</gene>
<dbReference type="EMBL" id="UIHC01000013">
    <property type="protein sequence ID" value="SUZ31972.1"/>
    <property type="molecule type" value="Genomic_DNA"/>
</dbReference>
<reference evidence="2" key="1">
    <citation type="submission" date="2018-08" db="EMBL/GenBank/DDBJ databases">
        <authorList>
            <person name="Rodrigo-Torres L."/>
            <person name="Arahal R. D."/>
            <person name="Lucena T."/>
        </authorList>
    </citation>
    <scope>NUCLEOTIDE SEQUENCE [LARGE SCALE GENOMIC DNA]</scope>
    <source>
        <strain evidence="2">CECT 7235</strain>
    </source>
</reference>